<dbReference type="HAMAP" id="MF_01054">
    <property type="entry name" value="UPF0237"/>
    <property type="match status" value="1"/>
</dbReference>
<dbReference type="EMBL" id="CP017151">
    <property type="protein sequence ID" value="AOR75302.1"/>
    <property type="molecule type" value="Genomic_DNA"/>
</dbReference>
<dbReference type="InterPro" id="IPR002912">
    <property type="entry name" value="ACT_dom"/>
</dbReference>
<evidence type="ECO:0000313" key="3">
    <source>
        <dbReference type="EMBL" id="AOR75302.1"/>
    </source>
</evidence>
<gene>
    <name evidence="3" type="ORF">LACFE_CDS1861</name>
</gene>
<dbReference type="AlphaFoldDB" id="A0A1D7ZZQ1"/>
<proteinExistence type="inferred from homology"/>
<dbReference type="NCBIfam" id="NF001220">
    <property type="entry name" value="PRK00194.1"/>
    <property type="match status" value="1"/>
</dbReference>
<dbReference type="PANTHER" id="PTHR34875">
    <property type="entry name" value="UPF0237 PROTEIN MJ1558"/>
    <property type="match status" value="1"/>
</dbReference>
<dbReference type="SUPFAM" id="SSF55021">
    <property type="entry name" value="ACT-like"/>
    <property type="match status" value="1"/>
</dbReference>
<evidence type="ECO:0000313" key="4">
    <source>
        <dbReference type="Proteomes" id="UP000094714"/>
    </source>
</evidence>
<dbReference type="InterPro" id="IPR022986">
    <property type="entry name" value="UPF0237_ACT"/>
</dbReference>
<name>A0A1D7ZZQ1_LIMFE</name>
<reference evidence="3 4" key="1">
    <citation type="submission" date="2016-09" db="EMBL/GenBank/DDBJ databases">
        <title>Genome Sequence of the Lactobacillus fermentum strain NCC2970 (CNCM I-5068).</title>
        <authorList>
            <person name="Barretto C."/>
            <person name="Ngom-Bru C."/>
            <person name="Genevaz A."/>
            <person name="Fournier C."/>
            <person name="Moine D."/>
            <person name="Kassam M."/>
            <person name="Iltis A."/>
            <person name="Sagory-Zalkind P."/>
            <person name="Faucherand G."/>
            <person name="Descombes P."/>
            <person name="Duboux S."/>
        </authorList>
    </citation>
    <scope>NUCLEOTIDE SEQUENCE [LARGE SCALE GENOMIC DNA]</scope>
    <source>
        <strain evidence="3 4">NCC2970</strain>
    </source>
</reference>
<dbReference type="PROSITE" id="PS51671">
    <property type="entry name" value="ACT"/>
    <property type="match status" value="1"/>
</dbReference>
<protein>
    <recommendedName>
        <fullName evidence="1">UPF0237 protein LACFE_CDS1861</fullName>
    </recommendedName>
</protein>
<evidence type="ECO:0000256" key="1">
    <source>
        <dbReference type="HAMAP-Rule" id="MF_01054"/>
    </source>
</evidence>
<dbReference type="PATRIC" id="fig|1613.112.peg.1949"/>
<dbReference type="PANTHER" id="PTHR34875:SF6">
    <property type="entry name" value="UPF0237 PROTEIN MJ1558"/>
    <property type="match status" value="1"/>
</dbReference>
<accession>A0A1D7ZZQ1</accession>
<sequence length="95" mass="10567">MTIEVIFMKAIVTTVGQDQVGIIAGVSHYLSTAQINILDVSQTIMSGYFTMMMMVEVPADQDFTKLAADLKDLGTQLGVEINIRNERLYQAMHQL</sequence>
<dbReference type="InterPro" id="IPR045865">
    <property type="entry name" value="ACT-like_dom_sf"/>
</dbReference>
<comment type="similarity">
    <text evidence="1">Belongs to the UPF0237 family.</text>
</comment>
<feature type="domain" description="ACT" evidence="2">
    <location>
        <begin position="11"/>
        <end position="84"/>
    </location>
</feature>
<dbReference type="Gene3D" id="3.30.70.260">
    <property type="match status" value="1"/>
</dbReference>
<organism evidence="3 4">
    <name type="scientific">Limosilactobacillus fermentum</name>
    <name type="common">Lactobacillus fermentum</name>
    <dbReference type="NCBI Taxonomy" id="1613"/>
    <lineage>
        <taxon>Bacteria</taxon>
        <taxon>Bacillati</taxon>
        <taxon>Bacillota</taxon>
        <taxon>Bacilli</taxon>
        <taxon>Lactobacillales</taxon>
        <taxon>Lactobacillaceae</taxon>
        <taxon>Limosilactobacillus</taxon>
    </lineage>
</organism>
<evidence type="ECO:0000259" key="2">
    <source>
        <dbReference type="PROSITE" id="PS51671"/>
    </source>
</evidence>
<dbReference type="Pfam" id="PF13740">
    <property type="entry name" value="ACT_6"/>
    <property type="match status" value="1"/>
</dbReference>
<dbReference type="CDD" id="cd04872">
    <property type="entry name" value="ACT_1ZPV"/>
    <property type="match status" value="1"/>
</dbReference>
<dbReference type="Proteomes" id="UP000094714">
    <property type="component" value="Chromosome"/>
</dbReference>
<dbReference type="InterPro" id="IPR050990">
    <property type="entry name" value="UPF0237/GcvR_regulator"/>
</dbReference>